<dbReference type="OrthoDB" id="6529at2157"/>
<dbReference type="EMBL" id="CSTE01000002">
    <property type="protein sequence ID" value="CQR50225.1"/>
    <property type="molecule type" value="Genomic_DNA"/>
</dbReference>
<evidence type="ECO:0000313" key="6">
    <source>
        <dbReference type="Proteomes" id="UP000198902"/>
    </source>
</evidence>
<dbReference type="Proteomes" id="UP000198902">
    <property type="component" value="Unassembled WGS sequence"/>
</dbReference>
<accession>A0A0D6JRJ6</accession>
<name>A0A0D6JRJ6_9EURY</name>
<dbReference type="SUPFAM" id="SSF55620">
    <property type="entry name" value="Tetrahydrobiopterin biosynthesis enzymes-like"/>
    <property type="match status" value="1"/>
</dbReference>
<gene>
    <name evidence="5" type="ORF">BN996_01702</name>
</gene>
<keyword evidence="3" id="KW-0862">Zinc</keyword>
<evidence type="ECO:0000313" key="5">
    <source>
        <dbReference type="EMBL" id="CQR50225.1"/>
    </source>
</evidence>
<dbReference type="InterPro" id="IPR007115">
    <property type="entry name" value="6-PTP_synth/QueD"/>
</dbReference>
<reference evidence="6" key="1">
    <citation type="submission" date="2015-03" db="EMBL/GenBank/DDBJ databases">
        <authorList>
            <person name="Urmite Genomes"/>
        </authorList>
    </citation>
    <scope>NUCLEOTIDE SEQUENCE [LARGE SCALE GENOMIC DNA]</scope>
    <source>
        <strain evidence="6">Arc-Hr</strain>
    </source>
</reference>
<dbReference type="InterPro" id="IPR038418">
    <property type="entry name" value="6-PTP_synth/QueD_sf"/>
</dbReference>
<keyword evidence="2" id="KW-0479">Metal-binding</keyword>
<dbReference type="PANTHER" id="PTHR12589:SF7">
    <property type="entry name" value="6-PYRUVOYL TETRAHYDROBIOPTERIN SYNTHASE"/>
    <property type="match status" value="1"/>
</dbReference>
<dbReference type="RefSeq" id="WP_042663854.1">
    <property type="nucleotide sequence ID" value="NZ_CABLRR010000002.1"/>
</dbReference>
<keyword evidence="6" id="KW-1185">Reference proteome</keyword>
<dbReference type="Pfam" id="PF01242">
    <property type="entry name" value="PTPS"/>
    <property type="match status" value="1"/>
</dbReference>
<proteinExistence type="predicted"/>
<dbReference type="AlphaFoldDB" id="A0A0D6JRJ6"/>
<comment type="cofactor">
    <cofactor evidence="1">
        <name>Zn(2+)</name>
        <dbReference type="ChEBI" id="CHEBI:29105"/>
    </cofactor>
</comment>
<dbReference type="Gene3D" id="3.30.479.10">
    <property type="entry name" value="6-pyruvoyl tetrahydropterin synthase/QueD"/>
    <property type="match status" value="1"/>
</dbReference>
<organism evidence="5 6">
    <name type="scientific">Haloferax massiliensis</name>
    <dbReference type="NCBI Taxonomy" id="1476858"/>
    <lineage>
        <taxon>Archaea</taxon>
        <taxon>Methanobacteriati</taxon>
        <taxon>Methanobacteriota</taxon>
        <taxon>Stenosarchaea group</taxon>
        <taxon>Halobacteria</taxon>
        <taxon>Halobacteriales</taxon>
        <taxon>Haloferacaceae</taxon>
        <taxon>Haloferax</taxon>
    </lineage>
</organism>
<dbReference type="GO" id="GO:0016829">
    <property type="term" value="F:lyase activity"/>
    <property type="evidence" value="ECO:0007669"/>
    <property type="project" value="UniProtKB-KW"/>
</dbReference>
<evidence type="ECO:0000256" key="2">
    <source>
        <dbReference type="ARBA" id="ARBA00022723"/>
    </source>
</evidence>
<evidence type="ECO:0000256" key="4">
    <source>
        <dbReference type="ARBA" id="ARBA00023239"/>
    </source>
</evidence>
<evidence type="ECO:0000256" key="3">
    <source>
        <dbReference type="ARBA" id="ARBA00022833"/>
    </source>
</evidence>
<keyword evidence="4" id="KW-0456">Lyase</keyword>
<protein>
    <submittedName>
        <fullName evidence="5">6-pyruvoyl tetrahydropterin synthase</fullName>
    </submittedName>
</protein>
<evidence type="ECO:0000256" key="1">
    <source>
        <dbReference type="ARBA" id="ARBA00001947"/>
    </source>
</evidence>
<dbReference type="GO" id="GO:0046872">
    <property type="term" value="F:metal ion binding"/>
    <property type="evidence" value="ECO:0007669"/>
    <property type="project" value="UniProtKB-KW"/>
</dbReference>
<dbReference type="PANTHER" id="PTHR12589">
    <property type="entry name" value="PYRUVOYL TETRAHYDROBIOPTERIN SYNTHASE"/>
    <property type="match status" value="1"/>
</dbReference>
<sequence>MYRVSVRRDLIAQHYLTVPNPGPEGELHSHAFTVEVELSGPELDEYGYLVDIDDVKAALDATLSRYRDETMNELVEFAGENPSVERFAREVCERFVEAASLDAPQHVSVRVWEDDVASATYETPL</sequence>